<protein>
    <submittedName>
        <fullName evidence="2">Uncharacterized protein</fullName>
    </submittedName>
</protein>
<evidence type="ECO:0000313" key="3">
    <source>
        <dbReference type="Proteomes" id="UP001446871"/>
    </source>
</evidence>
<keyword evidence="1" id="KW-0812">Transmembrane</keyword>
<feature type="transmembrane region" description="Helical" evidence="1">
    <location>
        <begin position="167"/>
        <end position="190"/>
    </location>
</feature>
<keyword evidence="1" id="KW-1133">Transmembrane helix</keyword>
<comment type="caution">
    <text evidence="2">The sequence shown here is derived from an EMBL/GenBank/DDBJ whole genome shotgun (WGS) entry which is preliminary data.</text>
</comment>
<dbReference type="EMBL" id="JAQQWM010000006">
    <property type="protein sequence ID" value="KAK8060586.1"/>
    <property type="molecule type" value="Genomic_DNA"/>
</dbReference>
<dbReference type="Proteomes" id="UP001446871">
    <property type="component" value="Unassembled WGS sequence"/>
</dbReference>
<sequence length="198" mass="21005">MADITGCLGPHVLGPVPVEAFLKLRQRLLLLLVLQAGAGQHIGLLHYPRGAQNVEECHTSVLLYDHDVDCVLRVTLLLVLLAALLALGHVKVVQRLKELSRVLNAGCRVPALVHVSDGLDVELPAVLGRRGGGLVGDGRNGSSALFGWVEGFTWVGRGKGIACVEDLGLRLVVLLLALSIGLLVLAKLVLPVVRVLSL</sequence>
<evidence type="ECO:0000313" key="2">
    <source>
        <dbReference type="EMBL" id="KAK8060586.1"/>
    </source>
</evidence>
<accession>A0ABR1UNU0</accession>
<keyword evidence="1" id="KW-0472">Membrane</keyword>
<reference evidence="2 3" key="1">
    <citation type="submission" date="2023-01" db="EMBL/GenBank/DDBJ databases">
        <title>Analysis of 21 Apiospora genomes using comparative genomics revels a genus with tremendous synthesis potential of carbohydrate active enzymes and secondary metabolites.</title>
        <authorList>
            <person name="Sorensen T."/>
        </authorList>
    </citation>
    <scope>NUCLEOTIDE SEQUENCE [LARGE SCALE GENOMIC DNA]</scope>
    <source>
        <strain evidence="2 3">CBS 83171</strain>
    </source>
</reference>
<keyword evidence="3" id="KW-1185">Reference proteome</keyword>
<name>A0ABR1UNU0_9PEZI</name>
<proteinExistence type="predicted"/>
<evidence type="ECO:0000256" key="1">
    <source>
        <dbReference type="SAM" id="Phobius"/>
    </source>
</evidence>
<organism evidence="2 3">
    <name type="scientific">Apiospora saccharicola</name>
    <dbReference type="NCBI Taxonomy" id="335842"/>
    <lineage>
        <taxon>Eukaryota</taxon>
        <taxon>Fungi</taxon>
        <taxon>Dikarya</taxon>
        <taxon>Ascomycota</taxon>
        <taxon>Pezizomycotina</taxon>
        <taxon>Sordariomycetes</taxon>
        <taxon>Xylariomycetidae</taxon>
        <taxon>Amphisphaeriales</taxon>
        <taxon>Apiosporaceae</taxon>
        <taxon>Apiospora</taxon>
    </lineage>
</organism>
<feature type="transmembrane region" description="Helical" evidence="1">
    <location>
        <begin position="71"/>
        <end position="90"/>
    </location>
</feature>
<gene>
    <name evidence="2" type="ORF">PG996_010516</name>
</gene>